<keyword evidence="2" id="KW-1133">Transmembrane helix</keyword>
<evidence type="ECO:0008006" key="5">
    <source>
        <dbReference type="Google" id="ProtNLM"/>
    </source>
</evidence>
<keyword evidence="2" id="KW-0472">Membrane</keyword>
<dbReference type="RefSeq" id="WP_009951267.1">
    <property type="nucleotide sequence ID" value="NZ_BAAAGS010000114.1"/>
</dbReference>
<feature type="region of interest" description="Disordered" evidence="1">
    <location>
        <begin position="1"/>
        <end position="92"/>
    </location>
</feature>
<keyword evidence="2" id="KW-0812">Transmembrane</keyword>
<evidence type="ECO:0000256" key="2">
    <source>
        <dbReference type="SAM" id="Phobius"/>
    </source>
</evidence>
<protein>
    <recommendedName>
        <fullName evidence="5">Integral membrane protein</fullName>
    </recommendedName>
</protein>
<dbReference type="EMBL" id="BAAAGS010000114">
    <property type="protein sequence ID" value="GAA0564800.1"/>
    <property type="molecule type" value="Genomic_DNA"/>
</dbReference>
<sequence length="187" mass="22189">MRYEQAPAWQEPEPPPSRYDDPDPYDYYDRDRDYDAPYDRESDRDWDRDWDRHDRERDRYERDRYDRDRDRDRYEPPPARYDRPERSYEEKRARRADRANTLAMVVHLFTGVVATVFVLHIVFQLFGANPDSGFVSFVYQTARIFVFGFGDVFTPGDATIGLVLNYGLAAAVYLVVGRVVAGALRRR</sequence>
<feature type="transmembrane region" description="Helical" evidence="2">
    <location>
        <begin position="101"/>
        <end position="123"/>
    </location>
</feature>
<dbReference type="Proteomes" id="UP001500729">
    <property type="component" value="Unassembled WGS sequence"/>
</dbReference>
<evidence type="ECO:0000313" key="3">
    <source>
        <dbReference type="EMBL" id="GAA0564800.1"/>
    </source>
</evidence>
<accession>A0ABN1EE95</accession>
<proteinExistence type="predicted"/>
<evidence type="ECO:0000256" key="1">
    <source>
        <dbReference type="SAM" id="MobiDB-lite"/>
    </source>
</evidence>
<organism evidence="3 4">
    <name type="scientific">Saccharopolyspora erythraea</name>
    <name type="common">Streptomyces erythraeus</name>
    <dbReference type="NCBI Taxonomy" id="1836"/>
    <lineage>
        <taxon>Bacteria</taxon>
        <taxon>Bacillati</taxon>
        <taxon>Actinomycetota</taxon>
        <taxon>Actinomycetes</taxon>
        <taxon>Pseudonocardiales</taxon>
        <taxon>Pseudonocardiaceae</taxon>
        <taxon>Saccharopolyspora</taxon>
    </lineage>
</organism>
<comment type="caution">
    <text evidence="3">The sequence shown here is derived from an EMBL/GenBank/DDBJ whole genome shotgun (WGS) entry which is preliminary data.</text>
</comment>
<keyword evidence="4" id="KW-1185">Reference proteome</keyword>
<evidence type="ECO:0000313" key="4">
    <source>
        <dbReference type="Proteomes" id="UP001500729"/>
    </source>
</evidence>
<reference evidence="3 4" key="1">
    <citation type="journal article" date="2019" name="Int. J. Syst. Evol. Microbiol.">
        <title>The Global Catalogue of Microorganisms (GCM) 10K type strain sequencing project: providing services to taxonomists for standard genome sequencing and annotation.</title>
        <authorList>
            <consortium name="The Broad Institute Genomics Platform"/>
            <consortium name="The Broad Institute Genome Sequencing Center for Infectious Disease"/>
            <person name="Wu L."/>
            <person name="Ma J."/>
        </authorList>
    </citation>
    <scope>NUCLEOTIDE SEQUENCE [LARGE SCALE GENOMIC DNA]</scope>
    <source>
        <strain evidence="3 4">JCM 10303</strain>
    </source>
</reference>
<gene>
    <name evidence="3" type="ORF">GCM10009533_70900</name>
</gene>
<feature type="transmembrane region" description="Helical" evidence="2">
    <location>
        <begin position="163"/>
        <end position="184"/>
    </location>
</feature>
<feature type="compositionally biased region" description="Low complexity" evidence="1">
    <location>
        <begin position="1"/>
        <end position="11"/>
    </location>
</feature>
<name>A0ABN1EE95_SACER</name>
<feature type="compositionally biased region" description="Basic and acidic residues" evidence="1">
    <location>
        <begin position="27"/>
        <end position="92"/>
    </location>
</feature>